<keyword evidence="4 6" id="KW-0378">Hydrolase</keyword>
<reference evidence="7 8" key="1">
    <citation type="journal article" date="2013" name="Appl. Environ. Microbiol.">
        <title>The genome of the alga-associated marine flavobacterium Formosa agariphila KMM 3901T reveals a broad potential for degradation of algal polysaccharides.</title>
        <authorList>
            <person name="Mann A.J."/>
            <person name="Hahnke R.L."/>
            <person name="Huang S."/>
            <person name="Werner J."/>
            <person name="Xing P."/>
            <person name="Barbeyron T."/>
            <person name="Huettel B."/>
            <person name="Stueber K."/>
            <person name="Reinhardt R."/>
            <person name="Harder J."/>
            <person name="Gloeckner F.O."/>
            <person name="Amann R.I."/>
            <person name="Teeling H."/>
        </authorList>
    </citation>
    <scope>NUCLEOTIDE SEQUENCE [LARGE SCALE GENOMIC DNA]</scope>
    <source>
        <strain evidence="8">DSM 15362 / KCTC 12365 / LMG 23005 / KMM 3901</strain>
    </source>
</reference>
<dbReference type="eggNOG" id="COG2066">
    <property type="taxonomic scope" value="Bacteria"/>
</dbReference>
<dbReference type="RefSeq" id="WP_084817481.1">
    <property type="nucleotide sequence ID" value="NZ_HG315671.1"/>
</dbReference>
<gene>
    <name evidence="6" type="primary">glsA</name>
    <name evidence="7" type="ORF">BN863_12710</name>
</gene>
<evidence type="ECO:0000256" key="3">
    <source>
        <dbReference type="ARBA" id="ARBA00012918"/>
    </source>
</evidence>
<comment type="similarity">
    <text evidence="1 6">Belongs to the glutaminase family.</text>
</comment>
<keyword evidence="8" id="KW-1185">Reference proteome</keyword>
<keyword evidence="6" id="KW-0007">Acetylation</keyword>
<feature type="binding site" evidence="6">
    <location>
        <position position="164"/>
    </location>
    <ligand>
        <name>substrate</name>
    </ligand>
</feature>
<dbReference type="HAMAP" id="MF_00313">
    <property type="entry name" value="Glutaminase"/>
    <property type="match status" value="1"/>
</dbReference>
<dbReference type="InterPro" id="IPR012338">
    <property type="entry name" value="Beta-lactam/transpept-like"/>
</dbReference>
<dbReference type="FunFam" id="3.40.710.10:FF:000005">
    <property type="entry name" value="Glutaminase"/>
    <property type="match status" value="1"/>
</dbReference>
<dbReference type="GO" id="GO:0006537">
    <property type="term" value="P:glutamate biosynthetic process"/>
    <property type="evidence" value="ECO:0007669"/>
    <property type="project" value="TreeGrafter"/>
</dbReference>
<dbReference type="PATRIC" id="fig|1347342.6.peg.1281"/>
<organism evidence="7 8">
    <name type="scientific">Formosa agariphila (strain DSM 15362 / KCTC 12365 / LMG 23005 / KMM 3901 / M-2Alg 35-1)</name>
    <dbReference type="NCBI Taxonomy" id="1347342"/>
    <lineage>
        <taxon>Bacteria</taxon>
        <taxon>Pseudomonadati</taxon>
        <taxon>Bacteroidota</taxon>
        <taxon>Flavobacteriia</taxon>
        <taxon>Flavobacteriales</taxon>
        <taxon>Flavobacteriaceae</taxon>
        <taxon>Formosa</taxon>
    </lineage>
</organism>
<feature type="binding site" evidence="6">
    <location>
        <position position="195"/>
    </location>
    <ligand>
        <name>substrate</name>
    </ligand>
</feature>
<dbReference type="GO" id="GO:0006543">
    <property type="term" value="P:L-glutamine catabolic process"/>
    <property type="evidence" value="ECO:0007669"/>
    <property type="project" value="TreeGrafter"/>
</dbReference>
<sequence length="311" mass="34857">MHLIQEEVNFKAVVQNIYKDVKDIEDKGELASYIPELARIDSKNFGVHISTMDHSNFGVGNCYDKFSIQSIAKVLSLIMAYKILGKKIWERVDVEPSGNAFNSLVQLEAENGIPRNPFINAGALVISDILLSELEHPKEEFLAFVRDIANQPEIDYSSKIAASEKKVGYRNIALCNYIKSLGNIKNEPEDVLDFYFNLCSLEMNCMELSQLFLFLANNGCRISDQHPILTEQQSKRINALMQTCGFYDESGEFAFRVGLPGKSGVGGGIVAVHPDRYAIAVWSPKLNKKGNSYKGMKFLEAFTTESKQSIF</sequence>
<feature type="binding site" evidence="6">
    <location>
        <position position="265"/>
    </location>
    <ligand>
        <name>substrate</name>
    </ligand>
</feature>
<evidence type="ECO:0000256" key="2">
    <source>
        <dbReference type="ARBA" id="ARBA00011881"/>
    </source>
</evidence>
<feature type="binding site" evidence="6">
    <location>
        <position position="120"/>
    </location>
    <ligand>
        <name>substrate</name>
    </ligand>
</feature>
<feature type="binding site" evidence="6">
    <location>
        <position position="70"/>
    </location>
    <ligand>
        <name>substrate</name>
    </ligand>
</feature>
<feature type="binding site" evidence="6">
    <location>
        <position position="171"/>
    </location>
    <ligand>
        <name>substrate</name>
    </ligand>
</feature>
<dbReference type="NCBIfam" id="TIGR03814">
    <property type="entry name" value="Gln_ase"/>
    <property type="match status" value="1"/>
</dbReference>
<evidence type="ECO:0000256" key="1">
    <source>
        <dbReference type="ARBA" id="ARBA00011076"/>
    </source>
</evidence>
<dbReference type="Pfam" id="PF04960">
    <property type="entry name" value="Glutaminase"/>
    <property type="match status" value="1"/>
</dbReference>
<dbReference type="SUPFAM" id="SSF56601">
    <property type="entry name" value="beta-lactamase/transpeptidase-like"/>
    <property type="match status" value="1"/>
</dbReference>
<dbReference type="OrthoDB" id="9788822at2"/>
<protein>
    <recommendedName>
        <fullName evidence="3 6">Glutaminase</fullName>
        <ecNumber evidence="3 6">3.5.1.2</ecNumber>
    </recommendedName>
</protein>
<dbReference type="Gene3D" id="3.40.710.10">
    <property type="entry name" value="DD-peptidase/beta-lactamase superfamily"/>
    <property type="match status" value="1"/>
</dbReference>
<evidence type="ECO:0000313" key="7">
    <source>
        <dbReference type="EMBL" id="CDF78983.1"/>
    </source>
</evidence>
<dbReference type="Proteomes" id="UP000016160">
    <property type="component" value="Chromosome"/>
</dbReference>
<dbReference type="STRING" id="1347342.BN863_12710"/>
<name>T2KKL4_FORAG</name>
<dbReference type="AlphaFoldDB" id="T2KKL4"/>
<dbReference type="NCBIfam" id="NF002133">
    <property type="entry name" value="PRK00971.1-2"/>
    <property type="match status" value="1"/>
</dbReference>
<evidence type="ECO:0000313" key="8">
    <source>
        <dbReference type="Proteomes" id="UP000016160"/>
    </source>
</evidence>
<evidence type="ECO:0000256" key="4">
    <source>
        <dbReference type="ARBA" id="ARBA00022801"/>
    </source>
</evidence>
<evidence type="ECO:0000256" key="5">
    <source>
        <dbReference type="ARBA" id="ARBA00049534"/>
    </source>
</evidence>
<dbReference type="InterPro" id="IPR015868">
    <property type="entry name" value="Glutaminase"/>
</dbReference>
<comment type="catalytic activity">
    <reaction evidence="5 6">
        <text>L-glutamine + H2O = L-glutamate + NH4(+)</text>
        <dbReference type="Rhea" id="RHEA:15889"/>
        <dbReference type="ChEBI" id="CHEBI:15377"/>
        <dbReference type="ChEBI" id="CHEBI:28938"/>
        <dbReference type="ChEBI" id="CHEBI:29985"/>
        <dbReference type="ChEBI" id="CHEBI:58359"/>
        <dbReference type="EC" id="3.5.1.2"/>
    </reaction>
</comment>
<proteinExistence type="inferred from homology"/>
<dbReference type="PANTHER" id="PTHR12544:SF29">
    <property type="entry name" value="GLUTAMINASE"/>
    <property type="match status" value="1"/>
</dbReference>
<dbReference type="EMBL" id="HG315671">
    <property type="protein sequence ID" value="CDF78983.1"/>
    <property type="molecule type" value="Genomic_DNA"/>
</dbReference>
<dbReference type="GO" id="GO:0004359">
    <property type="term" value="F:glutaminase activity"/>
    <property type="evidence" value="ECO:0007669"/>
    <property type="project" value="UniProtKB-UniRule"/>
</dbReference>
<dbReference type="HOGENOM" id="CLU_027932_1_1_10"/>
<dbReference type="PANTHER" id="PTHR12544">
    <property type="entry name" value="GLUTAMINASE"/>
    <property type="match status" value="1"/>
</dbReference>
<accession>T2KKL4</accession>
<evidence type="ECO:0000256" key="6">
    <source>
        <dbReference type="HAMAP-Rule" id="MF_00313"/>
    </source>
</evidence>
<feature type="binding site" evidence="6">
    <location>
        <position position="247"/>
    </location>
    <ligand>
        <name>substrate</name>
    </ligand>
</feature>
<dbReference type="EC" id="3.5.1.2" evidence="3 6"/>
<comment type="subunit">
    <text evidence="2 6">Homotetramer.</text>
</comment>